<dbReference type="RefSeq" id="WP_124936905.1">
    <property type="nucleotide sequence ID" value="NZ_RJVQ01000003.1"/>
</dbReference>
<keyword evidence="2" id="KW-1185">Reference proteome</keyword>
<organism evidence="1 2">
    <name type="scientific">Vibrio viridaestus</name>
    <dbReference type="NCBI Taxonomy" id="2487322"/>
    <lineage>
        <taxon>Bacteria</taxon>
        <taxon>Pseudomonadati</taxon>
        <taxon>Pseudomonadota</taxon>
        <taxon>Gammaproteobacteria</taxon>
        <taxon>Vibrionales</taxon>
        <taxon>Vibrionaceae</taxon>
        <taxon>Vibrio</taxon>
    </lineage>
</organism>
<comment type="caution">
    <text evidence="1">The sequence shown here is derived from an EMBL/GenBank/DDBJ whole genome shotgun (WGS) entry which is preliminary data.</text>
</comment>
<dbReference type="AlphaFoldDB" id="A0A3N9TGN7"/>
<proteinExistence type="predicted"/>
<sequence>MNVIEILDKNDHELGSEYESGNTRWIVTDAETPFSLNDNLYLKAIGDVYVEDFNNGILTQSEYVGKAHSYCMDATTNNRLIFDNGIDYTFEKEDSFDIYVESGGWYCSGNCKLIWNDSPTSGYAVRIKGRFDYDSEYASRVNTSNFEPFSGFTIGEYNAQREGIGLQIGYADSLTSTSNGVVTSKFKLSRINIFDFDDVIAFYPGVWACELEHVHTMGGSWTTPTNSADTDFGENIKISHCFIADNHSRLVDSTYGTVSLNSGEWLFEGGSFDNMKVVIGGDACVKMNNPHFENPTSTSMNKRFLEVTGSHAYCVLNSPQIVIRDTYIFSNLFYCVSGDWSADNDGDGYKDRFPFSGGLVMNAPCYQSRAKYRPDMASRVAETLGTSFDSDDTLALIGGSGRIYCNSGAYVNSLFSSNKPIPLSQSLSGGSISNSNFEDDTVGDAANYWVEDTSGSYVSGRAVVSDDYAWAGTNSLKTTVDYNGGQTWNSTHTYQDIQCSRGQLVQGIAKCKWLTELLNDTTGSVTGKILISLKFLDAEKNTISTAWSKTFSVNTEASEETYSFSYDNTDYEVDCEGWKHCELLGSAPDGTAYARVSLVSYSTSNSASKKIHTYWDSVLINVI</sequence>
<name>A0A3N9TGN7_9VIBR</name>
<protein>
    <submittedName>
        <fullName evidence="1">Uncharacterized protein</fullName>
    </submittedName>
</protein>
<reference evidence="1 2" key="1">
    <citation type="submission" date="2018-11" db="EMBL/GenBank/DDBJ databases">
        <title>Vibrio LJC006 sp. nov., isolated from seawater during the bloom of the enteromorpha.</title>
        <authorList>
            <person name="Liang J."/>
        </authorList>
    </citation>
    <scope>NUCLEOTIDE SEQUENCE [LARGE SCALE GENOMIC DNA]</scope>
    <source>
        <strain evidence="1 2">LJC006</strain>
    </source>
</reference>
<dbReference type="EMBL" id="RJVQ01000003">
    <property type="protein sequence ID" value="RQW63441.1"/>
    <property type="molecule type" value="Genomic_DNA"/>
</dbReference>
<gene>
    <name evidence="1" type="ORF">EES38_09345</name>
</gene>
<accession>A0A3N9TGN7</accession>
<evidence type="ECO:0000313" key="2">
    <source>
        <dbReference type="Proteomes" id="UP000281112"/>
    </source>
</evidence>
<dbReference type="OrthoDB" id="7098443at2"/>
<evidence type="ECO:0000313" key="1">
    <source>
        <dbReference type="EMBL" id="RQW63441.1"/>
    </source>
</evidence>
<dbReference type="Proteomes" id="UP000281112">
    <property type="component" value="Unassembled WGS sequence"/>
</dbReference>